<sequence>MKFVRKKRSDQNLSVFSRYSRHRIHVTVFHQVIGKCRRISCCCCGYTMASPTKAFNPPDQDLDTLRYSYNAEYTADISTKMRVPDKIQVAEGDESYAVPGRDDSRHIHHSMDVPDRITVSGEGQYNRQHQSPRTLDLDTMMPSQPPPVSLQTPPRTLTLEEHLESLEIEERPRSRPRTASGRKEPLANRGMPNGIAIPESDVAPVTANLDTVTPMAEDDVEELRRQLSRVGRRLQILEEENDQRNQRELILYSVTLAFWLINAWMYIRRD</sequence>
<dbReference type="Proteomes" id="UP000838412">
    <property type="component" value="Chromosome 16"/>
</dbReference>
<evidence type="ECO:0000256" key="3">
    <source>
        <dbReference type="ARBA" id="ARBA00022787"/>
    </source>
</evidence>
<dbReference type="GO" id="GO:0090141">
    <property type="term" value="P:positive regulation of mitochondrial fission"/>
    <property type="evidence" value="ECO:0007669"/>
    <property type="project" value="UniProtKB-UniRule"/>
</dbReference>
<feature type="domain" description="Mff-like" evidence="12">
    <location>
        <begin position="66"/>
        <end position="179"/>
    </location>
</feature>
<accession>A0A8J9Z5J2</accession>
<dbReference type="InterPro" id="IPR008518">
    <property type="entry name" value="Mff/Tango-11"/>
</dbReference>
<dbReference type="GO" id="GO:0090314">
    <property type="term" value="P:positive regulation of protein targeting to membrane"/>
    <property type="evidence" value="ECO:0007669"/>
    <property type="project" value="UniProtKB-UniRule"/>
</dbReference>
<keyword evidence="5 10" id="KW-0175">Coiled coil</keyword>
<reference evidence="13" key="1">
    <citation type="submission" date="2022-01" db="EMBL/GenBank/DDBJ databases">
        <authorList>
            <person name="Braso-Vives M."/>
        </authorList>
    </citation>
    <scope>NUCLEOTIDE SEQUENCE</scope>
</reference>
<dbReference type="Pfam" id="PF05644">
    <property type="entry name" value="Miff"/>
    <property type="match status" value="2"/>
</dbReference>
<dbReference type="InterPro" id="IPR039433">
    <property type="entry name" value="Mff-like_dom"/>
</dbReference>
<evidence type="ECO:0000313" key="13">
    <source>
        <dbReference type="EMBL" id="CAH1247512.1"/>
    </source>
</evidence>
<evidence type="ECO:0000259" key="12">
    <source>
        <dbReference type="Pfam" id="PF05644"/>
    </source>
</evidence>
<dbReference type="AlphaFoldDB" id="A0A8J9Z5J2"/>
<evidence type="ECO:0000256" key="4">
    <source>
        <dbReference type="ARBA" id="ARBA00022989"/>
    </source>
</evidence>
<keyword evidence="6 9" id="KW-0496">Mitochondrion</keyword>
<feature type="region of interest" description="Disordered" evidence="11">
    <location>
        <begin position="117"/>
        <end position="195"/>
    </location>
</feature>
<evidence type="ECO:0000256" key="6">
    <source>
        <dbReference type="ARBA" id="ARBA00023128"/>
    </source>
</evidence>
<dbReference type="GO" id="GO:0006626">
    <property type="term" value="P:protein targeting to mitochondrion"/>
    <property type="evidence" value="ECO:0007669"/>
    <property type="project" value="TreeGrafter"/>
</dbReference>
<proteinExistence type="inferred from homology"/>
<name>A0A8J9Z5J2_BRALA</name>
<dbReference type="GO" id="GO:0005741">
    <property type="term" value="C:mitochondrial outer membrane"/>
    <property type="evidence" value="ECO:0007669"/>
    <property type="project" value="UniProtKB-SubCell"/>
</dbReference>
<feature type="coiled-coil region" evidence="10">
    <location>
        <begin position="220"/>
        <end position="247"/>
    </location>
</feature>
<dbReference type="PANTHER" id="PTHR16501:SF6">
    <property type="entry name" value="TRANSPORT AND GOLGI ORGANIZATION PROTEIN 11"/>
    <property type="match status" value="1"/>
</dbReference>
<dbReference type="OrthoDB" id="5986838at2759"/>
<feature type="compositionally biased region" description="Polar residues" evidence="11">
    <location>
        <begin position="121"/>
        <end position="133"/>
    </location>
</feature>
<evidence type="ECO:0000256" key="2">
    <source>
        <dbReference type="ARBA" id="ARBA00022692"/>
    </source>
</evidence>
<evidence type="ECO:0000256" key="5">
    <source>
        <dbReference type="ARBA" id="ARBA00023054"/>
    </source>
</evidence>
<evidence type="ECO:0000256" key="8">
    <source>
        <dbReference type="ARBA" id="ARBA00023140"/>
    </source>
</evidence>
<keyword evidence="8 9" id="KW-0576">Peroxisome</keyword>
<dbReference type="GO" id="GO:0000266">
    <property type="term" value="P:mitochondrial fission"/>
    <property type="evidence" value="ECO:0007669"/>
    <property type="project" value="UniProtKB-UniRule"/>
</dbReference>
<comment type="subcellular location">
    <subcellularLocation>
        <location evidence="9">Mitochondrion outer membrane</location>
        <topology evidence="9">Single-pass type IV membrane protein</topology>
    </subcellularLocation>
    <subcellularLocation>
        <location evidence="9">Peroxisome</location>
    </subcellularLocation>
</comment>
<keyword evidence="3 9" id="KW-1000">Mitochondrion outer membrane</keyword>
<keyword evidence="4 9" id="KW-1133">Transmembrane helix</keyword>
<evidence type="ECO:0000256" key="11">
    <source>
        <dbReference type="SAM" id="MobiDB-lite"/>
    </source>
</evidence>
<evidence type="ECO:0000256" key="9">
    <source>
        <dbReference type="RuleBase" id="RU368040"/>
    </source>
</evidence>
<keyword evidence="7 9" id="KW-0472">Membrane</keyword>
<keyword evidence="14" id="KW-1185">Reference proteome</keyword>
<feature type="transmembrane region" description="Helical" evidence="9">
    <location>
        <begin position="249"/>
        <end position="267"/>
    </location>
</feature>
<protein>
    <recommendedName>
        <fullName evidence="9">Mitochondrial fission factor</fullName>
    </recommendedName>
</protein>
<evidence type="ECO:0000256" key="10">
    <source>
        <dbReference type="SAM" id="Coils"/>
    </source>
</evidence>
<evidence type="ECO:0000256" key="7">
    <source>
        <dbReference type="ARBA" id="ARBA00023136"/>
    </source>
</evidence>
<organism evidence="13 14">
    <name type="scientific">Branchiostoma lanceolatum</name>
    <name type="common">Common lancelet</name>
    <name type="synonym">Amphioxus lanceolatum</name>
    <dbReference type="NCBI Taxonomy" id="7740"/>
    <lineage>
        <taxon>Eukaryota</taxon>
        <taxon>Metazoa</taxon>
        <taxon>Chordata</taxon>
        <taxon>Cephalochordata</taxon>
        <taxon>Leptocardii</taxon>
        <taxon>Amphioxiformes</taxon>
        <taxon>Branchiostomatidae</taxon>
        <taxon>Branchiostoma</taxon>
    </lineage>
</organism>
<gene>
    <name evidence="13" type="primary">MFF</name>
    <name evidence="13" type="ORF">BLAG_LOCUS9149</name>
</gene>
<comment type="similarity">
    <text evidence="1 9">Belongs to the Tango11 family.</text>
</comment>
<feature type="domain" description="Mff-like" evidence="12">
    <location>
        <begin position="208"/>
        <end position="269"/>
    </location>
</feature>
<dbReference type="EMBL" id="OV696701">
    <property type="protein sequence ID" value="CAH1247512.1"/>
    <property type="molecule type" value="Genomic_DNA"/>
</dbReference>
<keyword evidence="2 9" id="KW-0812">Transmembrane</keyword>
<feature type="compositionally biased region" description="Basic and acidic residues" evidence="11">
    <location>
        <begin position="158"/>
        <end position="173"/>
    </location>
</feature>
<dbReference type="PANTHER" id="PTHR16501">
    <property type="entry name" value="TRANSPORT AND GOLGI ORGANIZATION PROTEIN 11"/>
    <property type="match status" value="1"/>
</dbReference>
<comment type="function">
    <text evidence="9">Plays a role in mitochondrial and peroxisomal fission. Promotes the recruitment and association of the fission mediator dynamin-related protein 1 (DNM1L) to the mitochondrial surface.</text>
</comment>
<evidence type="ECO:0000313" key="14">
    <source>
        <dbReference type="Proteomes" id="UP000838412"/>
    </source>
</evidence>
<dbReference type="GO" id="GO:0005777">
    <property type="term" value="C:peroxisome"/>
    <property type="evidence" value="ECO:0007669"/>
    <property type="project" value="UniProtKB-SubCell"/>
</dbReference>
<evidence type="ECO:0000256" key="1">
    <source>
        <dbReference type="ARBA" id="ARBA00009806"/>
    </source>
</evidence>